<keyword evidence="1" id="KW-0472">Membrane</keyword>
<sequence>MMSLSTTLLVAVGAFLLVLRVIAKQTTGSVVTVRGLALIPAILLAVGLVSTRDVLAAASTRD</sequence>
<organism evidence="2 3">
    <name type="scientific">Kibdelosporangium lantanae</name>
    <dbReference type="NCBI Taxonomy" id="1497396"/>
    <lineage>
        <taxon>Bacteria</taxon>
        <taxon>Bacillati</taxon>
        <taxon>Actinomycetota</taxon>
        <taxon>Actinomycetes</taxon>
        <taxon>Pseudonocardiales</taxon>
        <taxon>Pseudonocardiaceae</taxon>
        <taxon>Kibdelosporangium</taxon>
    </lineage>
</organism>
<dbReference type="Proteomes" id="UP001597045">
    <property type="component" value="Unassembled WGS sequence"/>
</dbReference>
<dbReference type="EMBL" id="JBHTIS010003040">
    <property type="protein sequence ID" value="MFD1050710.1"/>
    <property type="molecule type" value="Genomic_DNA"/>
</dbReference>
<name>A0ABW3MNJ3_9PSEU</name>
<evidence type="ECO:0008006" key="4">
    <source>
        <dbReference type="Google" id="ProtNLM"/>
    </source>
</evidence>
<comment type="caution">
    <text evidence="2">The sequence shown here is derived from an EMBL/GenBank/DDBJ whole genome shotgun (WGS) entry which is preliminary data.</text>
</comment>
<feature type="non-terminal residue" evidence="2">
    <location>
        <position position="62"/>
    </location>
</feature>
<reference evidence="3" key="1">
    <citation type="journal article" date="2019" name="Int. J. Syst. Evol. Microbiol.">
        <title>The Global Catalogue of Microorganisms (GCM) 10K type strain sequencing project: providing services to taxonomists for standard genome sequencing and annotation.</title>
        <authorList>
            <consortium name="The Broad Institute Genomics Platform"/>
            <consortium name="The Broad Institute Genome Sequencing Center for Infectious Disease"/>
            <person name="Wu L."/>
            <person name="Ma J."/>
        </authorList>
    </citation>
    <scope>NUCLEOTIDE SEQUENCE [LARGE SCALE GENOMIC DNA]</scope>
    <source>
        <strain evidence="3">JCM 31486</strain>
    </source>
</reference>
<accession>A0ABW3MNJ3</accession>
<proteinExistence type="predicted"/>
<protein>
    <recommendedName>
        <fullName evidence="4">DUF2304 domain-containing protein</fullName>
    </recommendedName>
</protein>
<gene>
    <name evidence="2" type="ORF">ACFQ1S_36875</name>
</gene>
<keyword evidence="1" id="KW-1133">Transmembrane helix</keyword>
<evidence type="ECO:0000313" key="2">
    <source>
        <dbReference type="EMBL" id="MFD1050710.1"/>
    </source>
</evidence>
<feature type="transmembrane region" description="Helical" evidence="1">
    <location>
        <begin position="33"/>
        <end position="51"/>
    </location>
</feature>
<keyword evidence="3" id="KW-1185">Reference proteome</keyword>
<keyword evidence="1" id="KW-0812">Transmembrane</keyword>
<evidence type="ECO:0000313" key="3">
    <source>
        <dbReference type="Proteomes" id="UP001597045"/>
    </source>
</evidence>
<evidence type="ECO:0000256" key="1">
    <source>
        <dbReference type="SAM" id="Phobius"/>
    </source>
</evidence>